<evidence type="ECO:0000259" key="1">
    <source>
        <dbReference type="Pfam" id="PF03417"/>
    </source>
</evidence>
<dbReference type="InterPro" id="IPR029055">
    <property type="entry name" value="Ntn_hydrolases_N"/>
</dbReference>
<dbReference type="RefSeq" id="WP_117895789.1">
    <property type="nucleotide sequence ID" value="NZ_CABJCV010000021.1"/>
</dbReference>
<gene>
    <name evidence="2" type="ORF">DWY25_14170</name>
</gene>
<organism evidence="2 3">
    <name type="scientific">Holdemania filiformis</name>
    <dbReference type="NCBI Taxonomy" id="61171"/>
    <lineage>
        <taxon>Bacteria</taxon>
        <taxon>Bacillati</taxon>
        <taxon>Bacillota</taxon>
        <taxon>Erysipelotrichia</taxon>
        <taxon>Erysipelotrichales</taxon>
        <taxon>Erysipelotrichaceae</taxon>
        <taxon>Holdemania</taxon>
    </lineage>
</organism>
<proteinExistence type="predicted"/>
<reference evidence="2 3" key="1">
    <citation type="submission" date="2018-08" db="EMBL/GenBank/DDBJ databases">
        <title>A genome reference for cultivated species of the human gut microbiota.</title>
        <authorList>
            <person name="Zou Y."/>
            <person name="Xue W."/>
            <person name="Luo G."/>
        </authorList>
    </citation>
    <scope>NUCLEOTIDE SEQUENCE [LARGE SCALE GENOMIC DNA]</scope>
    <source>
        <strain evidence="2 3">AF24-29</strain>
    </source>
</reference>
<protein>
    <submittedName>
        <fullName evidence="2">Linear amide C-N hydrolase</fullName>
    </submittedName>
</protein>
<dbReference type="InterPro" id="IPR047794">
    <property type="entry name" value="C45_proenzyme-like"/>
</dbReference>
<sequence>MNNLNLVGTPREIGFQYGKYFAEQGVNLSSTLPSGTKERKEYTESVKFLYKSDYPAILEEIEGVAQGNGCDAEALTQFLLSMYVYTAMNFCTCITGLDHRGHLLLGRNSDFLTAMQPMYSHCVIKPTSGYAFTGNTTAFVEMEDGINEKGFAVGLTFIYSAQKHCGLNAGMIVRILLEHCASVDEAIAMLKKMKIGSSQVLTMADSTGNKAVVECSAQHIEIIQSHSILYSVNQFVSDAMRPYNPRNIDDMESGLRLKTCQKAFQHQNVLSMEYLKDVLMGKQGFLCQYDRKRGGDTVWSVIYDLNDEKIQFCDGNPSREVYETIKIDF</sequence>
<dbReference type="SUPFAM" id="SSF56235">
    <property type="entry name" value="N-terminal nucleophile aminohydrolases (Ntn hydrolases)"/>
    <property type="match status" value="1"/>
</dbReference>
<dbReference type="NCBIfam" id="NF040521">
    <property type="entry name" value="C45_proenzyme"/>
    <property type="match status" value="1"/>
</dbReference>
<accession>A0A412FQ65</accession>
<dbReference type="GO" id="GO:0016787">
    <property type="term" value="F:hydrolase activity"/>
    <property type="evidence" value="ECO:0007669"/>
    <property type="project" value="UniProtKB-KW"/>
</dbReference>
<comment type="caution">
    <text evidence="2">The sequence shown here is derived from an EMBL/GenBank/DDBJ whole genome shotgun (WGS) entry which is preliminary data.</text>
</comment>
<dbReference type="GeneID" id="83016544"/>
<dbReference type="Pfam" id="PF03417">
    <property type="entry name" value="AAT"/>
    <property type="match status" value="1"/>
</dbReference>
<evidence type="ECO:0000313" key="2">
    <source>
        <dbReference type="EMBL" id="RGR70283.1"/>
    </source>
</evidence>
<dbReference type="InterPro" id="IPR047801">
    <property type="entry name" value="Peptidase_C45"/>
</dbReference>
<dbReference type="EMBL" id="QRUP01000021">
    <property type="protein sequence ID" value="RGR70283.1"/>
    <property type="molecule type" value="Genomic_DNA"/>
</dbReference>
<dbReference type="AlphaFoldDB" id="A0A412FQ65"/>
<dbReference type="Proteomes" id="UP000284178">
    <property type="component" value="Unassembled WGS sequence"/>
</dbReference>
<keyword evidence="2" id="KW-0378">Hydrolase</keyword>
<evidence type="ECO:0000313" key="3">
    <source>
        <dbReference type="Proteomes" id="UP000284178"/>
    </source>
</evidence>
<name>A0A412FQ65_9FIRM</name>
<feature type="domain" description="Peptidase C45 hydrolase" evidence="1">
    <location>
        <begin position="103"/>
        <end position="318"/>
    </location>
</feature>
<dbReference type="InterPro" id="IPR005079">
    <property type="entry name" value="Peptidase_C45_hydrolase"/>
</dbReference>
<dbReference type="PANTHER" id="PTHR34180:SF1">
    <property type="entry name" value="BETA-ALANYL-DOPAMINE_CARCININE HYDROLASE"/>
    <property type="match status" value="1"/>
</dbReference>
<dbReference type="Gene3D" id="3.60.60.10">
    <property type="entry name" value="Penicillin V Acylase, Chain A"/>
    <property type="match status" value="1"/>
</dbReference>
<dbReference type="PANTHER" id="PTHR34180">
    <property type="entry name" value="PEPTIDASE C45"/>
    <property type="match status" value="1"/>
</dbReference>
<keyword evidence="3" id="KW-1185">Reference proteome</keyword>